<comment type="caution">
    <text evidence="2">The sequence shown here is derived from an EMBL/GenBank/DDBJ whole genome shotgun (WGS) entry which is preliminary data.</text>
</comment>
<keyword evidence="3" id="KW-1185">Reference proteome</keyword>
<protein>
    <submittedName>
        <fullName evidence="2">Uncharacterized protein</fullName>
    </submittedName>
</protein>
<gene>
    <name evidence="2" type="ORF">B0J13DRAFT_13188</name>
</gene>
<name>A0A9P9FIS4_9HYPO</name>
<organism evidence="2 3">
    <name type="scientific">Dactylonectria estremocensis</name>
    <dbReference type="NCBI Taxonomy" id="1079267"/>
    <lineage>
        <taxon>Eukaryota</taxon>
        <taxon>Fungi</taxon>
        <taxon>Dikarya</taxon>
        <taxon>Ascomycota</taxon>
        <taxon>Pezizomycotina</taxon>
        <taxon>Sordariomycetes</taxon>
        <taxon>Hypocreomycetidae</taxon>
        <taxon>Hypocreales</taxon>
        <taxon>Nectriaceae</taxon>
        <taxon>Dactylonectria</taxon>
    </lineage>
</organism>
<dbReference type="AlphaFoldDB" id="A0A9P9FIS4"/>
<dbReference type="EMBL" id="JAGMUU010000001">
    <property type="protein sequence ID" value="KAH7162541.1"/>
    <property type="molecule type" value="Genomic_DNA"/>
</dbReference>
<proteinExistence type="predicted"/>
<feature type="region of interest" description="Disordered" evidence="1">
    <location>
        <begin position="1"/>
        <end position="34"/>
    </location>
</feature>
<evidence type="ECO:0000313" key="2">
    <source>
        <dbReference type="EMBL" id="KAH7162541.1"/>
    </source>
</evidence>
<accession>A0A9P9FIS4</accession>
<dbReference type="Proteomes" id="UP000717696">
    <property type="component" value="Unassembled WGS sequence"/>
</dbReference>
<reference evidence="2" key="1">
    <citation type="journal article" date="2021" name="Nat. Commun.">
        <title>Genetic determinants of endophytism in the Arabidopsis root mycobiome.</title>
        <authorList>
            <person name="Mesny F."/>
            <person name="Miyauchi S."/>
            <person name="Thiergart T."/>
            <person name="Pickel B."/>
            <person name="Atanasova L."/>
            <person name="Karlsson M."/>
            <person name="Huettel B."/>
            <person name="Barry K.W."/>
            <person name="Haridas S."/>
            <person name="Chen C."/>
            <person name="Bauer D."/>
            <person name="Andreopoulos W."/>
            <person name="Pangilinan J."/>
            <person name="LaButti K."/>
            <person name="Riley R."/>
            <person name="Lipzen A."/>
            <person name="Clum A."/>
            <person name="Drula E."/>
            <person name="Henrissat B."/>
            <person name="Kohler A."/>
            <person name="Grigoriev I.V."/>
            <person name="Martin F.M."/>
            <person name="Hacquard S."/>
        </authorList>
    </citation>
    <scope>NUCLEOTIDE SEQUENCE</scope>
    <source>
        <strain evidence="2">MPI-CAGE-AT-0021</strain>
    </source>
</reference>
<evidence type="ECO:0000313" key="3">
    <source>
        <dbReference type="Proteomes" id="UP000717696"/>
    </source>
</evidence>
<sequence length="209" mass="22591">MKPRTSSCSPPPSRSRRPRTHTPPPPVLALKSRRRPCLDEEKCVTPRRAPQIRGDKVPAALESVPVLARSITYNLPPGVFPPRWQPGRTPGGRLPRGAAAVSRSPVRPGTVDRAKAAYSHGVLWEGVQLASSGGVVLFLLRLGARFLQWPFFYPERFVVAATPVPLDGGAGVETLEFPPPFSFCILVVFGVRLSEGEIGDGTKTKAGNN</sequence>
<evidence type="ECO:0000256" key="1">
    <source>
        <dbReference type="SAM" id="MobiDB-lite"/>
    </source>
</evidence>